<dbReference type="InterPro" id="IPR000504">
    <property type="entry name" value="RRM_dom"/>
</dbReference>
<name>A0A7N0RFW6_KALFE</name>
<dbReference type="InterPro" id="IPR035979">
    <property type="entry name" value="RBD_domain_sf"/>
</dbReference>
<dbReference type="SUPFAM" id="SSF54928">
    <property type="entry name" value="RNA-binding domain, RBD"/>
    <property type="match status" value="1"/>
</dbReference>
<evidence type="ECO:0000313" key="12">
    <source>
        <dbReference type="EnsemblPlants" id="Kaladp0011s0068.1.v1.1"/>
    </source>
</evidence>
<dbReference type="AlphaFoldDB" id="A0A7N0RFW6"/>
<accession>A0A7N0RFW6</accession>
<dbReference type="GO" id="GO:0003723">
    <property type="term" value="F:RNA binding"/>
    <property type="evidence" value="ECO:0007669"/>
    <property type="project" value="UniProtKB-UniRule"/>
</dbReference>
<feature type="region of interest" description="Disordered" evidence="9">
    <location>
        <begin position="184"/>
        <end position="325"/>
    </location>
</feature>
<dbReference type="InterPro" id="IPR009145">
    <property type="entry name" value="U2AF_small"/>
</dbReference>
<evidence type="ECO:0000313" key="13">
    <source>
        <dbReference type="Proteomes" id="UP000594263"/>
    </source>
</evidence>
<dbReference type="PANTHER" id="PTHR12620">
    <property type="entry name" value="U2 SNRNP AUXILIARY FACTOR, SMALL SUBUNIT"/>
    <property type="match status" value="1"/>
</dbReference>
<feature type="compositionally biased region" description="Acidic residues" evidence="9">
    <location>
        <begin position="391"/>
        <end position="400"/>
    </location>
</feature>
<dbReference type="GO" id="GO:0089701">
    <property type="term" value="C:U2AF complex"/>
    <property type="evidence" value="ECO:0007669"/>
    <property type="project" value="InterPro"/>
</dbReference>
<dbReference type="InterPro" id="IPR012677">
    <property type="entry name" value="Nucleotide-bd_a/b_plait_sf"/>
</dbReference>
<feature type="region of interest" description="Disordered" evidence="9">
    <location>
        <begin position="485"/>
        <end position="507"/>
    </location>
</feature>
<feature type="compositionally biased region" description="Basic and acidic residues" evidence="9">
    <location>
        <begin position="232"/>
        <end position="252"/>
    </location>
</feature>
<dbReference type="FunFam" id="3.30.70.330:FF:000318">
    <property type="entry name" value="Zinc finger CCCH domain-containing protein 5"/>
    <property type="match status" value="1"/>
</dbReference>
<evidence type="ECO:0000256" key="6">
    <source>
        <dbReference type="ARBA" id="ARBA00023125"/>
    </source>
</evidence>
<evidence type="ECO:0000259" key="10">
    <source>
        <dbReference type="PROSITE" id="PS50102"/>
    </source>
</evidence>
<feature type="compositionally biased region" description="Basic and acidic residues" evidence="9">
    <location>
        <begin position="305"/>
        <end position="316"/>
    </location>
</feature>
<keyword evidence="2" id="KW-0677">Repeat</keyword>
<feature type="domain" description="RRM" evidence="10">
    <location>
        <begin position="27"/>
        <end position="119"/>
    </location>
</feature>
<dbReference type="SMART" id="SM00361">
    <property type="entry name" value="RRM_1"/>
    <property type="match status" value="1"/>
</dbReference>
<dbReference type="Pfam" id="PF00076">
    <property type="entry name" value="RRM_1"/>
    <property type="match status" value="1"/>
</dbReference>
<evidence type="ECO:0000256" key="8">
    <source>
        <dbReference type="PROSITE-ProRule" id="PRU00723"/>
    </source>
</evidence>
<feature type="region of interest" description="Disordered" evidence="9">
    <location>
        <begin position="391"/>
        <end position="467"/>
    </location>
</feature>
<dbReference type="PROSITE" id="PS50102">
    <property type="entry name" value="RRM"/>
    <property type="match status" value="1"/>
</dbReference>
<dbReference type="InterPro" id="IPR003954">
    <property type="entry name" value="RRM_euk-type"/>
</dbReference>
<feature type="domain" description="C3H1-type" evidence="11">
    <location>
        <begin position="121"/>
        <end position="151"/>
    </location>
</feature>
<evidence type="ECO:0000256" key="7">
    <source>
        <dbReference type="PROSITE-ProRule" id="PRU00176"/>
    </source>
</evidence>
<dbReference type="PROSITE" id="PS50103">
    <property type="entry name" value="ZF_C3H1"/>
    <property type="match status" value="1"/>
</dbReference>
<evidence type="ECO:0000256" key="2">
    <source>
        <dbReference type="ARBA" id="ARBA00022737"/>
    </source>
</evidence>
<keyword evidence="1 8" id="KW-0479">Metal-binding</keyword>
<evidence type="ECO:0000256" key="3">
    <source>
        <dbReference type="ARBA" id="ARBA00022771"/>
    </source>
</evidence>
<keyword evidence="4 8" id="KW-0862">Zinc</keyword>
<evidence type="ECO:0000259" key="11">
    <source>
        <dbReference type="PROSITE" id="PS50103"/>
    </source>
</evidence>
<feature type="compositionally biased region" description="Polar residues" evidence="9">
    <location>
        <begin position="491"/>
        <end position="507"/>
    </location>
</feature>
<proteinExistence type="predicted"/>
<feature type="zinc finger region" description="C3H1-type" evidence="8">
    <location>
        <begin position="121"/>
        <end position="151"/>
    </location>
</feature>
<feature type="compositionally biased region" description="Basic and acidic residues" evidence="9">
    <location>
        <begin position="401"/>
        <end position="410"/>
    </location>
</feature>
<reference evidence="12" key="1">
    <citation type="submission" date="2021-01" db="UniProtKB">
        <authorList>
            <consortium name="EnsemblPlants"/>
        </authorList>
    </citation>
    <scope>IDENTIFICATION</scope>
</reference>
<feature type="compositionally biased region" description="Basic and acidic residues" evidence="9">
    <location>
        <begin position="417"/>
        <end position="453"/>
    </location>
</feature>
<dbReference type="GO" id="GO:0000398">
    <property type="term" value="P:mRNA splicing, via spliceosome"/>
    <property type="evidence" value="ECO:0007669"/>
    <property type="project" value="InterPro"/>
</dbReference>
<dbReference type="Gene3D" id="3.30.70.330">
    <property type="match status" value="1"/>
</dbReference>
<dbReference type="OMA" id="SVCYNWQ"/>
<sequence>MRDLRSVGVLTYSASEVHLKTYLLELLDLFLFGWSRRPGLPFTDEEVERSYEEFYEDVHTEFLKFGEIINFKVCRNGSAHLRGNVYVHYKSLDAALLAYRSISGRYFAGKQVKCEFVGVTRWKVAICGEYMRTRFNTCSRGTACNFIHCFRNPGGDYEWADWDKPPPNYWVKKMSALFGYTDEYEGRRSPSQPRDTNSQKQTTPDADRHHHSRRSRSRDRDSSNFKSHRDRYKLDDPRDATRRQRHTNEGRRHVGRKKSKDTLDRDCLDTGKLKNHNRGHSCSRRSSEGQTRDEEFTGSSDNEVDTNRDRSSEEPHGNWASNRSKHDEVRLVRHFRGKVSRMGDSEVESDENGGSALDQAKDYDRYNSDSWCWSKNKDSIHCTIWNKGREETEDVVEDIDDQQHGHEVGERHKHQKQNRDGCKRGDKDRIAHQLRDRDRDVNKHREGEENGDKHQKKRRRSLEHVKESYRFSDVHADKKKKTRFFEINGDISDSNEQHQPNSPSNLKEVTVGIIDDRWVPE</sequence>
<feature type="compositionally biased region" description="Basic and acidic residues" evidence="9">
    <location>
        <begin position="260"/>
        <end position="272"/>
    </location>
</feature>
<protein>
    <submittedName>
        <fullName evidence="12">Uncharacterized protein</fullName>
    </submittedName>
</protein>
<keyword evidence="5 7" id="KW-0694">RNA-binding</keyword>
<keyword evidence="3 8" id="KW-0863">Zinc-finger</keyword>
<evidence type="ECO:0000256" key="9">
    <source>
        <dbReference type="SAM" id="MobiDB-lite"/>
    </source>
</evidence>
<evidence type="ECO:0000256" key="5">
    <source>
        <dbReference type="ARBA" id="ARBA00022884"/>
    </source>
</evidence>
<feature type="compositionally biased region" description="Polar residues" evidence="9">
    <location>
        <begin position="189"/>
        <end position="204"/>
    </location>
</feature>
<evidence type="ECO:0000256" key="1">
    <source>
        <dbReference type="ARBA" id="ARBA00022723"/>
    </source>
</evidence>
<dbReference type="Gramene" id="Kaladp0011s0068.1.v1.1">
    <property type="protein sequence ID" value="Kaladp0011s0068.1.v1.1"/>
    <property type="gene ID" value="Kaladp0011s0068.v1.1"/>
</dbReference>
<organism evidence="12 13">
    <name type="scientific">Kalanchoe fedtschenkoi</name>
    <name type="common">Lavender scallops</name>
    <name type="synonym">South American air plant</name>
    <dbReference type="NCBI Taxonomy" id="63787"/>
    <lineage>
        <taxon>Eukaryota</taxon>
        <taxon>Viridiplantae</taxon>
        <taxon>Streptophyta</taxon>
        <taxon>Embryophyta</taxon>
        <taxon>Tracheophyta</taxon>
        <taxon>Spermatophyta</taxon>
        <taxon>Magnoliopsida</taxon>
        <taxon>eudicotyledons</taxon>
        <taxon>Gunneridae</taxon>
        <taxon>Pentapetalae</taxon>
        <taxon>Saxifragales</taxon>
        <taxon>Crassulaceae</taxon>
        <taxon>Kalanchoe</taxon>
    </lineage>
</organism>
<evidence type="ECO:0000256" key="4">
    <source>
        <dbReference type="ARBA" id="ARBA00022833"/>
    </source>
</evidence>
<dbReference type="PRINTS" id="PR01848">
    <property type="entry name" value="U2AUXFACTOR"/>
</dbReference>
<dbReference type="Pfam" id="PF00642">
    <property type="entry name" value="zf-CCCH"/>
    <property type="match status" value="1"/>
</dbReference>
<dbReference type="InterPro" id="IPR000571">
    <property type="entry name" value="Znf_CCCH"/>
</dbReference>
<dbReference type="GO" id="GO:0003677">
    <property type="term" value="F:DNA binding"/>
    <property type="evidence" value="ECO:0007669"/>
    <property type="project" value="UniProtKB-KW"/>
</dbReference>
<dbReference type="Proteomes" id="UP000594263">
    <property type="component" value="Unplaced"/>
</dbReference>
<keyword evidence="13" id="KW-1185">Reference proteome</keyword>
<feature type="compositionally biased region" description="Basic residues" evidence="9">
    <location>
        <begin position="273"/>
        <end position="283"/>
    </location>
</feature>
<keyword evidence="6" id="KW-0238">DNA-binding</keyword>
<dbReference type="GO" id="GO:0008270">
    <property type="term" value="F:zinc ion binding"/>
    <property type="evidence" value="ECO:0007669"/>
    <property type="project" value="UniProtKB-KW"/>
</dbReference>
<dbReference type="EnsemblPlants" id="Kaladp0011s0068.1.v1.1">
    <property type="protein sequence ID" value="Kaladp0011s0068.1.v1.1"/>
    <property type="gene ID" value="Kaladp0011s0068.v1.1"/>
</dbReference>
<feature type="compositionally biased region" description="Basic and acidic residues" evidence="9">
    <location>
        <begin position="285"/>
        <end position="295"/>
    </location>
</feature>
<feature type="region of interest" description="Disordered" evidence="9">
    <location>
        <begin position="341"/>
        <end position="360"/>
    </location>
</feature>